<evidence type="ECO:0000256" key="3">
    <source>
        <dbReference type="ARBA" id="ARBA00023119"/>
    </source>
</evidence>
<dbReference type="PROSITE" id="PS50871">
    <property type="entry name" value="C1Q"/>
    <property type="match status" value="1"/>
</dbReference>
<evidence type="ECO:0000313" key="5">
    <source>
        <dbReference type="EMBL" id="KAH3740400.1"/>
    </source>
</evidence>
<dbReference type="GO" id="GO:0005576">
    <property type="term" value="C:extracellular region"/>
    <property type="evidence" value="ECO:0007669"/>
    <property type="project" value="UniProtKB-SubCell"/>
</dbReference>
<dbReference type="InterPro" id="IPR050392">
    <property type="entry name" value="Collagen/C1q_domain"/>
</dbReference>
<evidence type="ECO:0000313" key="6">
    <source>
        <dbReference type="Proteomes" id="UP000828390"/>
    </source>
</evidence>
<comment type="caution">
    <text evidence="5">The sequence shown here is derived from an EMBL/GenBank/DDBJ whole genome shotgun (WGS) entry which is preliminary data.</text>
</comment>
<feature type="domain" description="C1q" evidence="4">
    <location>
        <begin position="1"/>
        <end position="69"/>
    </location>
</feature>
<dbReference type="PRINTS" id="PR00007">
    <property type="entry name" value="COMPLEMNTC1Q"/>
</dbReference>
<evidence type="ECO:0000256" key="2">
    <source>
        <dbReference type="ARBA" id="ARBA00022525"/>
    </source>
</evidence>
<keyword evidence="3" id="KW-0176">Collagen</keyword>
<keyword evidence="6" id="KW-1185">Reference proteome</keyword>
<proteinExistence type="predicted"/>
<accession>A0A9D4D847</accession>
<organism evidence="5 6">
    <name type="scientific">Dreissena polymorpha</name>
    <name type="common">Zebra mussel</name>
    <name type="synonym">Mytilus polymorpha</name>
    <dbReference type="NCBI Taxonomy" id="45954"/>
    <lineage>
        <taxon>Eukaryota</taxon>
        <taxon>Metazoa</taxon>
        <taxon>Spiralia</taxon>
        <taxon>Lophotrochozoa</taxon>
        <taxon>Mollusca</taxon>
        <taxon>Bivalvia</taxon>
        <taxon>Autobranchia</taxon>
        <taxon>Heteroconchia</taxon>
        <taxon>Euheterodonta</taxon>
        <taxon>Imparidentia</taxon>
        <taxon>Neoheterodontei</taxon>
        <taxon>Myida</taxon>
        <taxon>Dreissenoidea</taxon>
        <taxon>Dreissenidae</taxon>
        <taxon>Dreissena</taxon>
    </lineage>
</organism>
<dbReference type="Proteomes" id="UP000828390">
    <property type="component" value="Unassembled WGS sequence"/>
</dbReference>
<protein>
    <recommendedName>
        <fullName evidence="4">C1q domain-containing protein</fullName>
    </recommendedName>
</protein>
<gene>
    <name evidence="5" type="ORF">DPMN_047106</name>
</gene>
<sequence>VHMCVSRPSSRTKTNTYYNTDTIIKFDRVYYNKGNHYSPSTGIFTSPVSGVNVFMFNAQLDGDPNDTNR</sequence>
<dbReference type="PANTHER" id="PTHR15427:SF52">
    <property type="entry name" value="C1Q DOMAIN-CONTAINING PROTEIN"/>
    <property type="match status" value="1"/>
</dbReference>
<dbReference type="Gene3D" id="2.60.120.40">
    <property type="match status" value="1"/>
</dbReference>
<comment type="subcellular location">
    <subcellularLocation>
        <location evidence="1">Secreted</location>
    </subcellularLocation>
</comment>
<reference evidence="5" key="1">
    <citation type="journal article" date="2019" name="bioRxiv">
        <title>The Genome of the Zebra Mussel, Dreissena polymorpha: A Resource for Invasive Species Research.</title>
        <authorList>
            <person name="McCartney M.A."/>
            <person name="Auch B."/>
            <person name="Kono T."/>
            <person name="Mallez S."/>
            <person name="Zhang Y."/>
            <person name="Obille A."/>
            <person name="Becker A."/>
            <person name="Abrahante J.E."/>
            <person name="Garbe J."/>
            <person name="Badalamenti J.P."/>
            <person name="Herman A."/>
            <person name="Mangelson H."/>
            <person name="Liachko I."/>
            <person name="Sullivan S."/>
            <person name="Sone E.D."/>
            <person name="Koren S."/>
            <person name="Silverstein K.A.T."/>
            <person name="Beckman K.B."/>
            <person name="Gohl D.M."/>
        </authorList>
    </citation>
    <scope>NUCLEOTIDE SEQUENCE</scope>
    <source>
        <strain evidence="5">Duluth1</strain>
        <tissue evidence="5">Whole animal</tissue>
    </source>
</reference>
<dbReference type="Pfam" id="PF00386">
    <property type="entry name" value="C1q"/>
    <property type="match status" value="1"/>
</dbReference>
<name>A0A9D4D847_DREPO</name>
<dbReference type="InterPro" id="IPR001073">
    <property type="entry name" value="C1q_dom"/>
</dbReference>
<dbReference type="SUPFAM" id="SSF49842">
    <property type="entry name" value="TNF-like"/>
    <property type="match status" value="1"/>
</dbReference>
<reference evidence="5" key="2">
    <citation type="submission" date="2020-11" db="EMBL/GenBank/DDBJ databases">
        <authorList>
            <person name="McCartney M.A."/>
            <person name="Auch B."/>
            <person name="Kono T."/>
            <person name="Mallez S."/>
            <person name="Becker A."/>
            <person name="Gohl D.M."/>
            <person name="Silverstein K.A.T."/>
            <person name="Koren S."/>
            <person name="Bechman K.B."/>
            <person name="Herman A."/>
            <person name="Abrahante J.E."/>
            <person name="Garbe J."/>
        </authorList>
    </citation>
    <scope>NUCLEOTIDE SEQUENCE</scope>
    <source>
        <strain evidence="5">Duluth1</strain>
        <tissue evidence="5">Whole animal</tissue>
    </source>
</reference>
<keyword evidence="2" id="KW-0964">Secreted</keyword>
<dbReference type="AlphaFoldDB" id="A0A9D4D847"/>
<dbReference type="PANTHER" id="PTHR15427">
    <property type="entry name" value="EMILIN ELASTIN MICROFIBRIL INTERFACE-LOCATED PROTEIN ELASTIN MICROFIBRIL INTERFACER"/>
    <property type="match status" value="1"/>
</dbReference>
<evidence type="ECO:0000256" key="1">
    <source>
        <dbReference type="ARBA" id="ARBA00004613"/>
    </source>
</evidence>
<dbReference type="InterPro" id="IPR008983">
    <property type="entry name" value="Tumour_necrosis_fac-like_dom"/>
</dbReference>
<feature type="non-terminal residue" evidence="5">
    <location>
        <position position="1"/>
    </location>
</feature>
<evidence type="ECO:0000259" key="4">
    <source>
        <dbReference type="PROSITE" id="PS50871"/>
    </source>
</evidence>
<dbReference type="EMBL" id="JAIWYP010000011">
    <property type="protein sequence ID" value="KAH3740400.1"/>
    <property type="molecule type" value="Genomic_DNA"/>
</dbReference>